<dbReference type="GO" id="GO:0015074">
    <property type="term" value="P:DNA integration"/>
    <property type="evidence" value="ECO:0007669"/>
    <property type="project" value="InterPro"/>
</dbReference>
<reference evidence="3" key="1">
    <citation type="journal article" date="2019" name="Sci. Rep.">
        <title>Draft genome of Tanacetum cinerariifolium, the natural source of mosquito coil.</title>
        <authorList>
            <person name="Yamashiro T."/>
            <person name="Shiraishi A."/>
            <person name="Satake H."/>
            <person name="Nakayama K."/>
        </authorList>
    </citation>
    <scope>NUCLEOTIDE SEQUENCE</scope>
</reference>
<feature type="domain" description="Integrase catalytic" evidence="2">
    <location>
        <begin position="544"/>
        <end position="711"/>
    </location>
</feature>
<dbReference type="GO" id="GO:0003964">
    <property type="term" value="F:RNA-directed DNA polymerase activity"/>
    <property type="evidence" value="ECO:0007669"/>
    <property type="project" value="UniProtKB-KW"/>
</dbReference>
<dbReference type="EMBL" id="BKCJ010008836">
    <property type="protein sequence ID" value="GEU84175.1"/>
    <property type="molecule type" value="Genomic_DNA"/>
</dbReference>
<evidence type="ECO:0000259" key="2">
    <source>
        <dbReference type="PROSITE" id="PS50994"/>
    </source>
</evidence>
<dbReference type="AlphaFoldDB" id="A0A6L2NHU4"/>
<keyword evidence="3" id="KW-0548">Nucleotidyltransferase</keyword>
<gene>
    <name evidence="3" type="ORF">Tci_056153</name>
</gene>
<dbReference type="InterPro" id="IPR001584">
    <property type="entry name" value="Integrase_cat-core"/>
</dbReference>
<protein>
    <submittedName>
        <fullName evidence="3">Reverse transcriptase domain-containing protein</fullName>
    </submittedName>
</protein>
<dbReference type="Gene3D" id="3.30.420.10">
    <property type="entry name" value="Ribonuclease H-like superfamily/Ribonuclease H"/>
    <property type="match status" value="1"/>
</dbReference>
<dbReference type="InterPro" id="IPR012337">
    <property type="entry name" value="RNaseH-like_sf"/>
</dbReference>
<sequence length="836" mass="95734">MFTRLGARDKNVFTRLGEKRSDVHSRLGLKVTSRHKHAHDKRCTSSGRSAKKPNHRKREARNLVQSYVRHANRAPECVRIFRFMHGVTNPDLIKRLNDNILKSVDEMMSMITTFLRGEVVAANQLHMEVKSRMTPATTLLLGFSDEISWPLSQISLTYHHRPGLRKIQAVPFTAYEMLKFLVKRGIVMLHRNTIIPAECRMVAEALSESPPNEPSFEKGIKVAIHLEYPEQTVTISESLSEKGKMELCDLLRKNLDIFAWKPTDMTSVQRRRDVPGSRCKHERNKILPRKDKSNHETTFTKNAKRGTNPQKAGKLEHVLIKVRSEVPTFFQNLKELHKKVRFPMAVEARKAFQKMKRHIAELPLLTAPKPKEDLVMYLCAAREAINVILPKSKSYHASKMQEEWQNSTLNSQHMTTTDREQVLADFIAKRPDEDAPNVEILPKEEVPKPWTLFTNGSSCLEGSRAGLILTNPGGTEFTYALRFEFNASNNKAKYEALMAGMWIAKQMDEILAVTEEEGHSSMTPLLEYLKDGMLPAESKKARSIKINPRQYFVIGGILYCKSFLKPWLWCVGPLQAEYVVREIHEGSCSMHPGPSRNTRSQIKKFFYDNIVCRFSLPGEIISNNEKLFRDNPFKDWCDKLNIKQIFASVKHQQTNKQVERANRNLGEGILARLSEENKNYVKEVPHVLWAHRASIKTGNGHTPFSLTCGTEAVIPVEIGMPSLRCVKIDRAENDDALLLNLDVLEEEQEKAAIQEVKSKAKMERYYNAKVRSIIFKPGDFVYRSNEASHAKDGGKLGLKWERPYDIVEALRKGAYNIRNESGDILPWTWDVKDLKK</sequence>
<dbReference type="SUPFAM" id="SSF53098">
    <property type="entry name" value="Ribonuclease H-like"/>
    <property type="match status" value="1"/>
</dbReference>
<accession>A0A6L2NHU4</accession>
<evidence type="ECO:0000313" key="3">
    <source>
        <dbReference type="EMBL" id="GEU84175.1"/>
    </source>
</evidence>
<dbReference type="PROSITE" id="PS50994">
    <property type="entry name" value="INTEGRASE"/>
    <property type="match status" value="1"/>
</dbReference>
<organism evidence="3">
    <name type="scientific">Tanacetum cinerariifolium</name>
    <name type="common">Dalmatian daisy</name>
    <name type="synonym">Chrysanthemum cinerariifolium</name>
    <dbReference type="NCBI Taxonomy" id="118510"/>
    <lineage>
        <taxon>Eukaryota</taxon>
        <taxon>Viridiplantae</taxon>
        <taxon>Streptophyta</taxon>
        <taxon>Embryophyta</taxon>
        <taxon>Tracheophyta</taxon>
        <taxon>Spermatophyta</taxon>
        <taxon>Magnoliopsida</taxon>
        <taxon>eudicotyledons</taxon>
        <taxon>Gunneridae</taxon>
        <taxon>Pentapetalae</taxon>
        <taxon>asterids</taxon>
        <taxon>campanulids</taxon>
        <taxon>Asterales</taxon>
        <taxon>Asteraceae</taxon>
        <taxon>Asteroideae</taxon>
        <taxon>Anthemideae</taxon>
        <taxon>Anthemidinae</taxon>
        <taxon>Tanacetum</taxon>
    </lineage>
</organism>
<proteinExistence type="predicted"/>
<comment type="caution">
    <text evidence="3">The sequence shown here is derived from an EMBL/GenBank/DDBJ whole genome shotgun (WGS) entry which is preliminary data.</text>
</comment>
<evidence type="ECO:0000256" key="1">
    <source>
        <dbReference type="SAM" id="MobiDB-lite"/>
    </source>
</evidence>
<dbReference type="PANTHER" id="PTHR48475">
    <property type="entry name" value="RIBONUCLEASE H"/>
    <property type="match status" value="1"/>
</dbReference>
<keyword evidence="3" id="KW-0695">RNA-directed DNA polymerase</keyword>
<name>A0A6L2NHU4_TANCI</name>
<dbReference type="GO" id="GO:0003676">
    <property type="term" value="F:nucleic acid binding"/>
    <property type="evidence" value="ECO:0007669"/>
    <property type="project" value="InterPro"/>
</dbReference>
<keyword evidence="3" id="KW-0808">Transferase</keyword>
<dbReference type="PANTHER" id="PTHR48475:SF2">
    <property type="entry name" value="RIBONUCLEASE H"/>
    <property type="match status" value="1"/>
</dbReference>
<dbReference type="InterPro" id="IPR036397">
    <property type="entry name" value="RNaseH_sf"/>
</dbReference>
<feature type="compositionally biased region" description="Basic residues" evidence="1">
    <location>
        <begin position="49"/>
        <end position="58"/>
    </location>
</feature>
<feature type="region of interest" description="Disordered" evidence="1">
    <location>
        <begin position="32"/>
        <end position="58"/>
    </location>
</feature>